<evidence type="ECO:0000313" key="15">
    <source>
        <dbReference type="Proteomes" id="UP000595894"/>
    </source>
</evidence>
<feature type="compositionally biased region" description="Acidic residues" evidence="10">
    <location>
        <begin position="44"/>
        <end position="54"/>
    </location>
</feature>
<keyword evidence="14" id="KW-0675">Receptor</keyword>
<keyword evidence="2 8" id="KW-0813">Transport</keyword>
<dbReference type="RefSeq" id="WP_202090640.1">
    <property type="nucleotide sequence ID" value="NZ_CP061035.1"/>
</dbReference>
<evidence type="ECO:0000256" key="11">
    <source>
        <dbReference type="SAM" id="SignalP"/>
    </source>
</evidence>
<reference evidence="15" key="1">
    <citation type="submission" date="2020-09" db="EMBL/GenBank/DDBJ databases">
        <title>Sphingomonas sp., a new species isolated from pork steak.</title>
        <authorList>
            <person name="Heidler von Heilborn D."/>
        </authorList>
    </citation>
    <scope>NUCLEOTIDE SEQUENCE [LARGE SCALE GENOMIC DNA]</scope>
</reference>
<protein>
    <submittedName>
        <fullName evidence="14">TonB-dependent receptor</fullName>
    </submittedName>
</protein>
<dbReference type="EMBL" id="CP061035">
    <property type="protein sequence ID" value="QQV75954.1"/>
    <property type="molecule type" value="Genomic_DNA"/>
</dbReference>
<sequence length="948" mass="99736">MRRTLIRAKATSTLTCSIFALSAALAIAPAAAQTAPPSPTSDSPAEEAGADEGEITVTGSRIDRAGFDQPTPTTVIGVVELRQGQRPNLQQVLNDQPAFRPSVTPQVSVGNTSSGSAPVDLRGLGANRTLTLVNGRRFVGQNNLNYVPLGLVSRVEVVTGGASAAYGSDAVAGVVNIILSDSVKGITVGGVSGISSRGDGARYGGDITMGTSFADGRGQIMFSGEYVKDKAISDRNSRRNLGSAGIVRLSPTSTTDLRQVLVPDVNFGNQASAGLITSGVFAGQIFNDDGTLRPYQGGTSLAANPATTPFPGQVLGGVDAVGTYDAVYVTTPLERISTFARASYDFGDVKLWADATYGRSRTVYPFLPDIGLGSLTIQANNPFLSQTIRSGLAAAGQTSFTLGRFFDNQFRLVFDGKREQKEGAIGVDIDLGGNWKAQAHYSHGEIDFRQRVLNARNVARFNNAVAAVPSANGQPACAINVDASTANDDPACRPLNLFGLNAPSAESLAYIRGTQQNDTTNKLDAAAAEIQGDLFPLWGRSPISIAIGAEARWEEQKSVSGAPDLAGAFGPLNLFGSPISGGFNVKEGFGEIAVPLFEAEGKFKIDLNGAARYSDYSRSGGIWSWKGGATVNLFDSLLLRGTRSRDIRAPTIAELFAVRSINIGPLVDQDSAGRLAANSGYNPAPQLVTTFSGGNADLSPEIGHTTTLGATFSPKFFRGFNVSVDYYDIDIDGAITTLSASNLTLACRNGSAAACAQITRDATGTVTQVSSNSQNIATFQTQGFDIEASYLLQMSSLSASMPGTLRIRALATHVKKFVFDTGVSRVDTAGDVGSSTGNAIPSWRGTLGLTYQSPRLGLDARVRYIGKGLFNHLLVDNPATATTEGLVNNRVKAFTYLDLGAQFKATEAFTLSFNVNNVFDKKPPLSPTGPIYYDAVGTYFTIGARAKF</sequence>
<dbReference type="SUPFAM" id="SSF56935">
    <property type="entry name" value="Porins"/>
    <property type="match status" value="1"/>
</dbReference>
<dbReference type="Gene3D" id="2.40.170.20">
    <property type="entry name" value="TonB-dependent receptor, beta-barrel domain"/>
    <property type="match status" value="1"/>
</dbReference>
<evidence type="ECO:0000259" key="13">
    <source>
        <dbReference type="Pfam" id="PF07715"/>
    </source>
</evidence>
<accession>A0A974S2V3</accession>
<evidence type="ECO:0000256" key="7">
    <source>
        <dbReference type="ARBA" id="ARBA00023237"/>
    </source>
</evidence>
<gene>
    <name evidence="14" type="ORF">H5J25_10140</name>
</gene>
<feature type="domain" description="TonB-dependent receptor-like beta-barrel" evidence="12">
    <location>
        <begin position="394"/>
        <end position="918"/>
    </location>
</feature>
<keyword evidence="7 8" id="KW-0998">Cell outer membrane</keyword>
<feature type="compositionally biased region" description="Low complexity" evidence="10">
    <location>
        <begin position="33"/>
        <end position="43"/>
    </location>
</feature>
<keyword evidence="5 9" id="KW-0798">TonB box</keyword>
<evidence type="ECO:0000256" key="10">
    <source>
        <dbReference type="SAM" id="MobiDB-lite"/>
    </source>
</evidence>
<keyword evidence="6 8" id="KW-0472">Membrane</keyword>
<feature type="signal peptide" evidence="11">
    <location>
        <begin position="1"/>
        <end position="32"/>
    </location>
</feature>
<dbReference type="InterPro" id="IPR000531">
    <property type="entry name" value="Beta-barrel_TonB"/>
</dbReference>
<dbReference type="Pfam" id="PF07715">
    <property type="entry name" value="Plug"/>
    <property type="match status" value="1"/>
</dbReference>
<dbReference type="AlphaFoldDB" id="A0A974S2V3"/>
<proteinExistence type="inferred from homology"/>
<keyword evidence="15" id="KW-1185">Reference proteome</keyword>
<keyword evidence="3 8" id="KW-1134">Transmembrane beta strand</keyword>
<name>A0A974S2V3_9SPHN</name>
<dbReference type="PANTHER" id="PTHR47234">
    <property type="match status" value="1"/>
</dbReference>
<evidence type="ECO:0000259" key="12">
    <source>
        <dbReference type="Pfam" id="PF00593"/>
    </source>
</evidence>
<dbReference type="Gene3D" id="2.170.130.10">
    <property type="entry name" value="TonB-dependent receptor, plug domain"/>
    <property type="match status" value="1"/>
</dbReference>
<feature type="region of interest" description="Disordered" evidence="10">
    <location>
        <begin position="33"/>
        <end position="55"/>
    </location>
</feature>
<evidence type="ECO:0000256" key="3">
    <source>
        <dbReference type="ARBA" id="ARBA00022452"/>
    </source>
</evidence>
<comment type="similarity">
    <text evidence="8 9">Belongs to the TonB-dependent receptor family.</text>
</comment>
<evidence type="ECO:0000256" key="2">
    <source>
        <dbReference type="ARBA" id="ARBA00022448"/>
    </source>
</evidence>
<evidence type="ECO:0000256" key="5">
    <source>
        <dbReference type="ARBA" id="ARBA00023077"/>
    </source>
</evidence>
<dbReference type="Proteomes" id="UP000595894">
    <property type="component" value="Chromosome"/>
</dbReference>
<feature type="chain" id="PRO_5037432706" evidence="11">
    <location>
        <begin position="33"/>
        <end position="948"/>
    </location>
</feature>
<evidence type="ECO:0000313" key="14">
    <source>
        <dbReference type="EMBL" id="QQV75954.1"/>
    </source>
</evidence>
<evidence type="ECO:0000256" key="8">
    <source>
        <dbReference type="PROSITE-ProRule" id="PRU01360"/>
    </source>
</evidence>
<dbReference type="InterPro" id="IPR039426">
    <property type="entry name" value="TonB-dep_rcpt-like"/>
</dbReference>
<evidence type="ECO:0000256" key="4">
    <source>
        <dbReference type="ARBA" id="ARBA00022692"/>
    </source>
</evidence>
<dbReference type="KEGG" id="sari:H5J25_10140"/>
<keyword evidence="4 8" id="KW-0812">Transmembrane</keyword>
<evidence type="ECO:0000256" key="9">
    <source>
        <dbReference type="RuleBase" id="RU003357"/>
    </source>
</evidence>
<keyword evidence="11" id="KW-0732">Signal</keyword>
<dbReference type="InterPro" id="IPR036942">
    <property type="entry name" value="Beta-barrel_TonB_sf"/>
</dbReference>
<dbReference type="PROSITE" id="PS52016">
    <property type="entry name" value="TONB_DEPENDENT_REC_3"/>
    <property type="match status" value="1"/>
</dbReference>
<evidence type="ECO:0000256" key="1">
    <source>
        <dbReference type="ARBA" id="ARBA00004571"/>
    </source>
</evidence>
<organism evidence="14 15">
    <name type="scientific">Sphingomonas aliaeris</name>
    <dbReference type="NCBI Taxonomy" id="2759526"/>
    <lineage>
        <taxon>Bacteria</taxon>
        <taxon>Pseudomonadati</taxon>
        <taxon>Pseudomonadota</taxon>
        <taxon>Alphaproteobacteria</taxon>
        <taxon>Sphingomonadales</taxon>
        <taxon>Sphingomonadaceae</taxon>
        <taxon>Sphingomonas</taxon>
    </lineage>
</organism>
<dbReference type="InterPro" id="IPR012910">
    <property type="entry name" value="Plug_dom"/>
</dbReference>
<evidence type="ECO:0000256" key="6">
    <source>
        <dbReference type="ARBA" id="ARBA00023136"/>
    </source>
</evidence>
<dbReference type="PANTHER" id="PTHR47234:SF3">
    <property type="entry name" value="SECRETIN_TONB SHORT N-TERMINAL DOMAIN-CONTAINING PROTEIN"/>
    <property type="match status" value="1"/>
</dbReference>
<dbReference type="GO" id="GO:0009279">
    <property type="term" value="C:cell outer membrane"/>
    <property type="evidence" value="ECO:0007669"/>
    <property type="project" value="UniProtKB-SubCell"/>
</dbReference>
<comment type="subcellular location">
    <subcellularLocation>
        <location evidence="1 8">Cell outer membrane</location>
        <topology evidence="1 8">Multi-pass membrane protein</topology>
    </subcellularLocation>
</comment>
<dbReference type="InterPro" id="IPR037066">
    <property type="entry name" value="Plug_dom_sf"/>
</dbReference>
<feature type="domain" description="TonB-dependent receptor plug" evidence="13">
    <location>
        <begin position="68"/>
        <end position="174"/>
    </location>
</feature>
<dbReference type="Pfam" id="PF00593">
    <property type="entry name" value="TonB_dep_Rec_b-barrel"/>
    <property type="match status" value="1"/>
</dbReference>